<sequence length="718" mass="79962">MYFGSYASVLNQAYHLAHYLLAFLLAYVFIPQLMFKPVEGTRMDNYFANFLRMVLFVIILGYLLIVTKLLEFIGFGASIVTWILLMRGKQKGVSKSLTIVVALFYDLIETPYLIRQALSKLMSRLQISRRGEDRLSDLTRVQGRGRRSAIGVVTAFLSDLIGGLLHRLAGGLARVKRLLTPKLIYPALLTLVLAVSIYLRWTDAVVNAAPPMSDGVVILAWVKYVNLRILFHDGIYPQGYFISDDFINKFAFINPLYVVKYTGAMATTLIVVGMYYVTSRMGRTDQAAGIIAAFVYGIVGYTLLHGEWARQAAMETQEFGFAFALPTLYFAYRYFSSGIKRNLTVTFAGLTVSGLIHVLSYMLTLIGCISVLIAFLILDERKKWGRYGAASLVGVASGLISLAPLELGRLFHRTVNTSAATFAAQTVSAPSQSTSTGPLHLAVPLPSLDTMSKVALVAILLLFVSAIAARARGRRETAWLSGGIFGLLMFLVYYLGGPLTGSVVILDRSVDNWAVAAAFCIGLAVQTLARQTAVRPWLQVLEKVSVMGIVIVPQVLVPPQPIIPYKMEWNADVDQYLKINDTYKTSGYMLVAPSEQYALVLGSGFLMSASDFVKLYDPMRRPLTRYGQKRPDTSVAPNVFIYDYKHIFQLPKSETVAYAYEEPVYHQERIDKAEIEQWLKSYRQHGFPITVYYNGPDLTIYYIHNEVTDSSNPVPATP</sequence>
<evidence type="ECO:0000313" key="3">
    <source>
        <dbReference type="Proteomes" id="UP000663505"/>
    </source>
</evidence>
<reference evidence="2 3" key="1">
    <citation type="submission" date="2021-02" db="EMBL/GenBank/DDBJ databases">
        <title>Alicyclobacillus curvatus sp. nov. and Alicyclobacillus mengziensis sp. nov., two acidophilic bacteria isolated from acid mine drainage.</title>
        <authorList>
            <person name="Huang Y."/>
        </authorList>
    </citation>
    <scope>NUCLEOTIDE SEQUENCE [LARGE SCALE GENOMIC DNA]</scope>
    <source>
        <strain evidence="2 3">S30H14</strain>
    </source>
</reference>
<dbReference type="KEGG" id="afx:JZ786_00370"/>
<feature type="transmembrane region" description="Helical" evidence="1">
    <location>
        <begin position="454"/>
        <end position="471"/>
    </location>
</feature>
<feature type="transmembrane region" description="Helical" evidence="1">
    <location>
        <begin position="182"/>
        <end position="201"/>
    </location>
</feature>
<feature type="transmembrane region" description="Helical" evidence="1">
    <location>
        <begin position="16"/>
        <end position="34"/>
    </location>
</feature>
<dbReference type="AlphaFoldDB" id="A0A9X7VYQ9"/>
<organism evidence="2 3">
    <name type="scientific">Alicyclobacillus mengziensis</name>
    <dbReference type="NCBI Taxonomy" id="2931921"/>
    <lineage>
        <taxon>Bacteria</taxon>
        <taxon>Bacillati</taxon>
        <taxon>Bacillota</taxon>
        <taxon>Bacilli</taxon>
        <taxon>Bacillales</taxon>
        <taxon>Alicyclobacillaceae</taxon>
        <taxon>Alicyclobacillus</taxon>
    </lineage>
</organism>
<feature type="transmembrane region" description="Helical" evidence="1">
    <location>
        <begin position="478"/>
        <end position="495"/>
    </location>
</feature>
<evidence type="ECO:0000256" key="1">
    <source>
        <dbReference type="SAM" id="Phobius"/>
    </source>
</evidence>
<keyword evidence="1" id="KW-0472">Membrane</keyword>
<dbReference type="Proteomes" id="UP000663505">
    <property type="component" value="Chromosome"/>
</dbReference>
<accession>A0A9X7VYQ9</accession>
<feature type="transmembrane region" description="Helical" evidence="1">
    <location>
        <begin position="355"/>
        <end position="378"/>
    </location>
</feature>
<keyword evidence="1" id="KW-0812">Transmembrane</keyword>
<keyword evidence="1" id="KW-1133">Transmembrane helix</keyword>
<feature type="transmembrane region" description="Helical" evidence="1">
    <location>
        <begin position="387"/>
        <end position="405"/>
    </location>
</feature>
<name>A0A9X7VYQ9_9BACL</name>
<protein>
    <submittedName>
        <fullName evidence="2">Uncharacterized protein</fullName>
    </submittedName>
</protein>
<dbReference type="EMBL" id="CP071182">
    <property type="protein sequence ID" value="QSO47561.1"/>
    <property type="molecule type" value="Genomic_DNA"/>
</dbReference>
<proteinExistence type="predicted"/>
<feature type="transmembrane region" description="Helical" evidence="1">
    <location>
        <begin position="149"/>
        <end position="170"/>
    </location>
</feature>
<feature type="transmembrane region" description="Helical" evidence="1">
    <location>
        <begin position="69"/>
        <end position="85"/>
    </location>
</feature>
<feature type="transmembrane region" description="Helical" evidence="1">
    <location>
        <begin position="252"/>
        <end position="275"/>
    </location>
</feature>
<feature type="transmembrane region" description="Helical" evidence="1">
    <location>
        <begin position="316"/>
        <end position="335"/>
    </location>
</feature>
<dbReference type="RefSeq" id="WP_206656905.1">
    <property type="nucleotide sequence ID" value="NZ_CP071182.1"/>
</dbReference>
<keyword evidence="3" id="KW-1185">Reference proteome</keyword>
<gene>
    <name evidence="2" type="ORF">JZ786_00370</name>
</gene>
<feature type="transmembrane region" description="Helical" evidence="1">
    <location>
        <begin position="287"/>
        <end position="304"/>
    </location>
</feature>
<evidence type="ECO:0000313" key="2">
    <source>
        <dbReference type="EMBL" id="QSO47561.1"/>
    </source>
</evidence>